<name>A0A0Q9WQZ1_DROVI</name>
<evidence type="ECO:0000313" key="3">
    <source>
        <dbReference type="Proteomes" id="UP000008792"/>
    </source>
</evidence>
<dbReference type="EMBL" id="CH940650">
    <property type="protein sequence ID" value="KRF83136.1"/>
    <property type="molecule type" value="Genomic_DNA"/>
</dbReference>
<dbReference type="EMBL" id="CH940650">
    <property type="protein sequence ID" value="KRF83134.1"/>
    <property type="molecule type" value="Genomic_DNA"/>
</dbReference>
<sequence>MLLILGDPEIQNQRLELLNDCFNYSDMLKPTMIDYATRELLDNLKFAASLAENHTDYDYMLYLLWAIPHIITASETGKMISLGLLRAFIAELTSSSPVVMHIYRNISEVWQMFKTLKVEAILDEWTLKKTYTLVKSFALILAAAALNSNNAALKQAGYRGFELPQAETCTEISEWFKILRNKLEEKHKADKCKAGLMLVRFIDFNILNLLPEAGNEIASEAGNEAVRNKRISF</sequence>
<dbReference type="AlphaFoldDB" id="A0A0Q9WQZ1"/>
<evidence type="ECO:0000313" key="2">
    <source>
        <dbReference type="EMBL" id="KRF83136.1"/>
    </source>
</evidence>
<dbReference type="OrthoDB" id="7848994at2759"/>
<organism evidence="1 3">
    <name type="scientific">Drosophila virilis</name>
    <name type="common">Fruit fly</name>
    <dbReference type="NCBI Taxonomy" id="7244"/>
    <lineage>
        <taxon>Eukaryota</taxon>
        <taxon>Metazoa</taxon>
        <taxon>Ecdysozoa</taxon>
        <taxon>Arthropoda</taxon>
        <taxon>Hexapoda</taxon>
        <taxon>Insecta</taxon>
        <taxon>Pterygota</taxon>
        <taxon>Neoptera</taxon>
        <taxon>Endopterygota</taxon>
        <taxon>Diptera</taxon>
        <taxon>Brachycera</taxon>
        <taxon>Muscomorpha</taxon>
        <taxon>Ephydroidea</taxon>
        <taxon>Drosophilidae</taxon>
        <taxon>Drosophila</taxon>
    </lineage>
</organism>
<protein>
    <submittedName>
        <fullName evidence="1">Uncharacterized protein, isoform B</fullName>
    </submittedName>
    <submittedName>
        <fullName evidence="2">Uncharacterized protein, isoform D</fullName>
    </submittedName>
</protein>
<dbReference type="Proteomes" id="UP000008792">
    <property type="component" value="Unassembled WGS sequence"/>
</dbReference>
<proteinExistence type="predicted"/>
<keyword evidence="3" id="KW-1185">Reference proteome</keyword>
<gene>
    <name evidence="1" type="primary">Dvir\GJ27008</name>
    <name evidence="1" type="ORF">Dvir_GJ27008</name>
</gene>
<reference evidence="1 3" key="1">
    <citation type="journal article" date="2007" name="Nature">
        <title>Evolution of genes and genomes on the Drosophila phylogeny.</title>
        <authorList>
            <consortium name="Drosophila 12 Genomes Consortium"/>
            <person name="Clark A.G."/>
            <person name="Eisen M.B."/>
            <person name="Smith D.R."/>
            <person name="Bergman C.M."/>
            <person name="Oliver B."/>
            <person name="Markow T.A."/>
            <person name="Kaufman T.C."/>
            <person name="Kellis M."/>
            <person name="Gelbart W."/>
            <person name="Iyer V.N."/>
            <person name="Pollard D.A."/>
            <person name="Sackton T.B."/>
            <person name="Larracuente A.M."/>
            <person name="Singh N.D."/>
            <person name="Abad J.P."/>
            <person name="Abt D.N."/>
            <person name="Adryan B."/>
            <person name="Aguade M."/>
            <person name="Akashi H."/>
            <person name="Anderson W.W."/>
            <person name="Aquadro C.F."/>
            <person name="Ardell D.H."/>
            <person name="Arguello R."/>
            <person name="Artieri C.G."/>
            <person name="Barbash D.A."/>
            <person name="Barker D."/>
            <person name="Barsanti P."/>
            <person name="Batterham P."/>
            <person name="Batzoglou S."/>
            <person name="Begun D."/>
            <person name="Bhutkar A."/>
            <person name="Blanco E."/>
            <person name="Bosak S.A."/>
            <person name="Bradley R.K."/>
            <person name="Brand A.D."/>
            <person name="Brent M.R."/>
            <person name="Brooks A.N."/>
            <person name="Brown R.H."/>
            <person name="Butlin R.K."/>
            <person name="Caggese C."/>
            <person name="Calvi B.R."/>
            <person name="Bernardo de Carvalho A."/>
            <person name="Caspi A."/>
            <person name="Castrezana S."/>
            <person name="Celniker S.E."/>
            <person name="Chang J.L."/>
            <person name="Chapple C."/>
            <person name="Chatterji S."/>
            <person name="Chinwalla A."/>
            <person name="Civetta A."/>
            <person name="Clifton S.W."/>
            <person name="Comeron J.M."/>
            <person name="Costello J.C."/>
            <person name="Coyne J.A."/>
            <person name="Daub J."/>
            <person name="David R.G."/>
            <person name="Delcher A.L."/>
            <person name="Delehaunty K."/>
            <person name="Do C.B."/>
            <person name="Ebling H."/>
            <person name="Edwards K."/>
            <person name="Eickbush T."/>
            <person name="Evans J.D."/>
            <person name="Filipski A."/>
            <person name="Findeiss S."/>
            <person name="Freyhult E."/>
            <person name="Fulton L."/>
            <person name="Fulton R."/>
            <person name="Garcia A.C."/>
            <person name="Gardiner A."/>
            <person name="Garfield D.A."/>
            <person name="Garvin B.E."/>
            <person name="Gibson G."/>
            <person name="Gilbert D."/>
            <person name="Gnerre S."/>
            <person name="Godfrey J."/>
            <person name="Good R."/>
            <person name="Gotea V."/>
            <person name="Gravely B."/>
            <person name="Greenberg A.J."/>
            <person name="Griffiths-Jones S."/>
            <person name="Gross S."/>
            <person name="Guigo R."/>
            <person name="Gustafson E.A."/>
            <person name="Haerty W."/>
            <person name="Hahn M.W."/>
            <person name="Halligan D.L."/>
            <person name="Halpern A.L."/>
            <person name="Halter G.M."/>
            <person name="Han M.V."/>
            <person name="Heger A."/>
            <person name="Hillier L."/>
            <person name="Hinrichs A.S."/>
            <person name="Holmes I."/>
            <person name="Hoskins R.A."/>
            <person name="Hubisz M.J."/>
            <person name="Hultmark D."/>
            <person name="Huntley M.A."/>
            <person name="Jaffe D.B."/>
            <person name="Jagadeeshan S."/>
            <person name="Jeck W.R."/>
            <person name="Johnson J."/>
            <person name="Jones C.D."/>
            <person name="Jordan W.C."/>
            <person name="Karpen G.H."/>
            <person name="Kataoka E."/>
            <person name="Keightley P.D."/>
            <person name="Kheradpour P."/>
            <person name="Kirkness E.F."/>
            <person name="Koerich L.B."/>
            <person name="Kristiansen K."/>
            <person name="Kudrna D."/>
            <person name="Kulathinal R.J."/>
            <person name="Kumar S."/>
            <person name="Kwok R."/>
            <person name="Lander E."/>
            <person name="Langley C.H."/>
            <person name="Lapoint R."/>
            <person name="Lazzaro B.P."/>
            <person name="Lee S.J."/>
            <person name="Levesque L."/>
            <person name="Li R."/>
            <person name="Lin C.F."/>
            <person name="Lin M.F."/>
            <person name="Lindblad-Toh K."/>
            <person name="Llopart A."/>
            <person name="Long M."/>
            <person name="Low L."/>
            <person name="Lozovsky E."/>
            <person name="Lu J."/>
            <person name="Luo M."/>
            <person name="Machado C.A."/>
            <person name="Makalowski W."/>
            <person name="Marzo M."/>
            <person name="Matsuda M."/>
            <person name="Matzkin L."/>
            <person name="McAllister B."/>
            <person name="McBride C.S."/>
            <person name="McKernan B."/>
            <person name="McKernan K."/>
            <person name="Mendez-Lago M."/>
            <person name="Minx P."/>
            <person name="Mollenhauer M.U."/>
            <person name="Montooth K."/>
            <person name="Mount S.M."/>
            <person name="Mu X."/>
            <person name="Myers E."/>
            <person name="Negre B."/>
            <person name="Newfeld S."/>
            <person name="Nielsen R."/>
            <person name="Noor M.A."/>
            <person name="O'Grady P."/>
            <person name="Pachter L."/>
            <person name="Papaceit M."/>
            <person name="Parisi M.J."/>
            <person name="Parisi M."/>
            <person name="Parts L."/>
            <person name="Pedersen J.S."/>
            <person name="Pesole G."/>
            <person name="Phillippy A.M."/>
            <person name="Ponting C.P."/>
            <person name="Pop M."/>
            <person name="Porcelli D."/>
            <person name="Powell J.R."/>
            <person name="Prohaska S."/>
            <person name="Pruitt K."/>
            <person name="Puig M."/>
            <person name="Quesneville H."/>
            <person name="Ram K.R."/>
            <person name="Rand D."/>
            <person name="Rasmussen M.D."/>
            <person name="Reed L.K."/>
            <person name="Reenan R."/>
            <person name="Reily A."/>
            <person name="Remington K.A."/>
            <person name="Rieger T.T."/>
            <person name="Ritchie M.G."/>
            <person name="Robin C."/>
            <person name="Rogers Y.H."/>
            <person name="Rohde C."/>
            <person name="Rozas J."/>
            <person name="Rubenfield M.J."/>
            <person name="Ruiz A."/>
            <person name="Russo S."/>
            <person name="Salzberg S.L."/>
            <person name="Sanchez-Gracia A."/>
            <person name="Saranga D.J."/>
            <person name="Sato H."/>
            <person name="Schaeffer S.W."/>
            <person name="Schatz M.C."/>
            <person name="Schlenke T."/>
            <person name="Schwartz R."/>
            <person name="Segarra C."/>
            <person name="Singh R.S."/>
            <person name="Sirot L."/>
            <person name="Sirota M."/>
            <person name="Sisneros N.B."/>
            <person name="Smith C.D."/>
            <person name="Smith T.F."/>
            <person name="Spieth J."/>
            <person name="Stage D.E."/>
            <person name="Stark A."/>
            <person name="Stephan W."/>
            <person name="Strausberg R.L."/>
            <person name="Strempel S."/>
            <person name="Sturgill D."/>
            <person name="Sutton G."/>
            <person name="Sutton G.G."/>
            <person name="Tao W."/>
            <person name="Teichmann S."/>
            <person name="Tobari Y.N."/>
            <person name="Tomimura Y."/>
            <person name="Tsolas J.M."/>
            <person name="Valente V.L."/>
            <person name="Venter E."/>
            <person name="Venter J.C."/>
            <person name="Vicario S."/>
            <person name="Vieira F.G."/>
            <person name="Vilella A.J."/>
            <person name="Villasante A."/>
            <person name="Walenz B."/>
            <person name="Wang J."/>
            <person name="Wasserman M."/>
            <person name="Watts T."/>
            <person name="Wilson D."/>
            <person name="Wilson R.K."/>
            <person name="Wing R.A."/>
            <person name="Wolfner M.F."/>
            <person name="Wong A."/>
            <person name="Wong G.K."/>
            <person name="Wu C.I."/>
            <person name="Wu G."/>
            <person name="Yamamoto D."/>
            <person name="Yang H.P."/>
            <person name="Yang S.P."/>
            <person name="Yorke J.A."/>
            <person name="Yoshida K."/>
            <person name="Zdobnov E."/>
            <person name="Zhang P."/>
            <person name="Zhang Y."/>
            <person name="Zimin A.V."/>
            <person name="Baldwin J."/>
            <person name="Abdouelleil A."/>
            <person name="Abdulkadir J."/>
            <person name="Abebe A."/>
            <person name="Abera B."/>
            <person name="Abreu J."/>
            <person name="Acer S.C."/>
            <person name="Aftuck L."/>
            <person name="Alexander A."/>
            <person name="An P."/>
            <person name="Anderson E."/>
            <person name="Anderson S."/>
            <person name="Arachi H."/>
            <person name="Azer M."/>
            <person name="Bachantsang P."/>
            <person name="Barry A."/>
            <person name="Bayul T."/>
            <person name="Berlin A."/>
            <person name="Bessette D."/>
            <person name="Bloom T."/>
            <person name="Blye J."/>
            <person name="Boguslavskiy L."/>
            <person name="Bonnet C."/>
            <person name="Boukhgalter B."/>
            <person name="Bourzgui I."/>
            <person name="Brown A."/>
            <person name="Cahill P."/>
            <person name="Channer S."/>
            <person name="Cheshatsang Y."/>
            <person name="Chuda L."/>
            <person name="Citroen M."/>
            <person name="Collymore A."/>
            <person name="Cooke P."/>
            <person name="Costello M."/>
            <person name="D'Aco K."/>
            <person name="Daza R."/>
            <person name="De Haan G."/>
            <person name="DeGray S."/>
            <person name="DeMaso C."/>
            <person name="Dhargay N."/>
            <person name="Dooley K."/>
            <person name="Dooley E."/>
            <person name="Doricent M."/>
            <person name="Dorje P."/>
            <person name="Dorjee K."/>
            <person name="Dupes A."/>
            <person name="Elong R."/>
            <person name="Falk J."/>
            <person name="Farina A."/>
            <person name="Faro S."/>
            <person name="Ferguson D."/>
            <person name="Fisher S."/>
            <person name="Foley C.D."/>
            <person name="Franke A."/>
            <person name="Friedrich D."/>
            <person name="Gadbois L."/>
            <person name="Gearin G."/>
            <person name="Gearin C.R."/>
            <person name="Giannoukos G."/>
            <person name="Goode T."/>
            <person name="Graham J."/>
            <person name="Grandbois E."/>
            <person name="Grewal S."/>
            <person name="Gyaltsen K."/>
            <person name="Hafez N."/>
            <person name="Hagos B."/>
            <person name="Hall J."/>
            <person name="Henson C."/>
            <person name="Hollinger A."/>
            <person name="Honan T."/>
            <person name="Huard M.D."/>
            <person name="Hughes L."/>
            <person name="Hurhula B."/>
            <person name="Husby M.E."/>
            <person name="Kamat A."/>
            <person name="Kanga B."/>
            <person name="Kashin S."/>
            <person name="Khazanovich D."/>
            <person name="Kisner P."/>
            <person name="Lance K."/>
            <person name="Lara M."/>
            <person name="Lee W."/>
            <person name="Lennon N."/>
            <person name="Letendre F."/>
            <person name="LeVine R."/>
            <person name="Lipovsky A."/>
            <person name="Liu X."/>
            <person name="Liu J."/>
            <person name="Liu S."/>
            <person name="Lokyitsang T."/>
            <person name="Lokyitsang Y."/>
            <person name="Lubonja R."/>
            <person name="Lui A."/>
            <person name="MacDonald P."/>
            <person name="Magnisalis V."/>
            <person name="Maru K."/>
            <person name="Matthews C."/>
            <person name="McCusker W."/>
            <person name="McDonough S."/>
            <person name="Mehta T."/>
            <person name="Meldrim J."/>
            <person name="Meneus L."/>
            <person name="Mihai O."/>
            <person name="Mihalev A."/>
            <person name="Mihova T."/>
            <person name="Mittelman R."/>
            <person name="Mlenga V."/>
            <person name="Montmayeur A."/>
            <person name="Mulrain L."/>
            <person name="Navidi A."/>
            <person name="Naylor J."/>
            <person name="Negash T."/>
            <person name="Nguyen T."/>
            <person name="Nguyen N."/>
            <person name="Nicol R."/>
            <person name="Norbu C."/>
            <person name="Norbu N."/>
            <person name="Novod N."/>
            <person name="O'Neill B."/>
            <person name="Osman S."/>
            <person name="Markiewicz E."/>
            <person name="Oyono O.L."/>
            <person name="Patti C."/>
            <person name="Phunkhang P."/>
            <person name="Pierre F."/>
            <person name="Priest M."/>
            <person name="Raghuraman S."/>
            <person name="Rege F."/>
            <person name="Reyes R."/>
            <person name="Rise C."/>
            <person name="Rogov P."/>
            <person name="Ross K."/>
            <person name="Ryan E."/>
            <person name="Settipalli S."/>
            <person name="Shea T."/>
            <person name="Sherpa N."/>
            <person name="Shi L."/>
            <person name="Shih D."/>
            <person name="Sparrow T."/>
            <person name="Spaulding J."/>
            <person name="Stalker J."/>
            <person name="Stange-Thomann N."/>
            <person name="Stavropoulos S."/>
            <person name="Stone C."/>
            <person name="Strader C."/>
            <person name="Tesfaye S."/>
            <person name="Thomson T."/>
            <person name="Thoulutsang Y."/>
            <person name="Thoulutsang D."/>
            <person name="Topham K."/>
            <person name="Topping I."/>
            <person name="Tsamla T."/>
            <person name="Vassiliev H."/>
            <person name="Vo A."/>
            <person name="Wangchuk T."/>
            <person name="Wangdi T."/>
            <person name="Weiand M."/>
            <person name="Wilkinson J."/>
            <person name="Wilson A."/>
            <person name="Yadav S."/>
            <person name="Young G."/>
            <person name="Yu Q."/>
            <person name="Zembek L."/>
            <person name="Zhong D."/>
            <person name="Zimmer A."/>
            <person name="Zwirko Z."/>
            <person name="Jaffe D.B."/>
            <person name="Alvarez P."/>
            <person name="Brockman W."/>
            <person name="Butler J."/>
            <person name="Chin C."/>
            <person name="Gnerre S."/>
            <person name="Grabherr M."/>
            <person name="Kleber M."/>
            <person name="Mauceli E."/>
            <person name="MacCallum I."/>
        </authorList>
    </citation>
    <scope>NUCLEOTIDE SEQUENCE [LARGE SCALE GENOMIC DNA]</scope>
    <source>
        <strain evidence="1">TSC#15010-1051.87</strain>
        <strain evidence="3">Tucson 15010-1051.87</strain>
    </source>
</reference>
<reference evidence="1" key="2">
    <citation type="journal article" date="2008" name="Bioinformatics">
        <title>Assembly reconciliation.</title>
        <authorList>
            <person name="Zimin A.V."/>
            <person name="Smith D.R."/>
            <person name="Sutton G."/>
            <person name="Yorke J.A."/>
        </authorList>
    </citation>
    <scope>NUCLEOTIDE SEQUENCE</scope>
    <source>
        <strain evidence="1">TSC#15010-1051.87</strain>
    </source>
</reference>
<accession>A0A0Q9WQZ1</accession>
<reference evidence="1" key="3">
    <citation type="submission" date="2015-11" db="EMBL/GenBank/DDBJ databases">
        <authorList>
            <consortium name="FlyBase"/>
        </authorList>
    </citation>
    <scope>NUCLEOTIDE SEQUENCE</scope>
    <source>
        <strain evidence="1">TSC#15010-1051.87</strain>
    </source>
</reference>
<evidence type="ECO:0000313" key="1">
    <source>
        <dbReference type="EMBL" id="KRF83134.1"/>
    </source>
</evidence>